<dbReference type="AlphaFoldDB" id="A0A8H6SV97"/>
<dbReference type="GeneID" id="59343781"/>
<evidence type="ECO:0000313" key="2">
    <source>
        <dbReference type="Proteomes" id="UP000636479"/>
    </source>
</evidence>
<proteinExistence type="predicted"/>
<name>A0A8H6SV97_9AGAR</name>
<sequence>MTDRFSSFFDVFAPGNVVHNSDVFTESVKLAVPHVDAPPPYSPTLKSVLTVVTAKPLDTVSGDAPGSYLTYNAKTKLNIRGQGTVVANCTGPLALLFAFSTNDSSKSTLYVQVSETTVDFWYGPSPPQGSSGFLPADKVAIEGQPMAQSTSSYLRPDMPYPARYWLSVDHKNGILRFGRDYANLSMAMYQAELKQRVPPGVYHWKNEKFAFIDELTTVSVQQTGGSPTAAPLQLVYLPLPVVQKLPPIILPNDVITLEQLATGSATVAANLSPECQRLYANVAGSKIELDTEDFREFSKAIERSVNTEGLLCQTMLKNKSTEFGPDDYKSTYLRITLGSDLGNSPGAPFVLEIWPALHASPIHNHGDSHAIIKVLHGSIKAYYFTSLYDAVPIGPPANLSRGDVTWIDPNNYQVHQLSNESRDGSICCTIQCYSYGAKDLRHYEAFDYVNDDTHKIIHHFEPNSDMSFLDFKAAIKKEWQERRN</sequence>
<keyword evidence="2" id="KW-1185">Reference proteome</keyword>
<dbReference type="InterPro" id="IPR011051">
    <property type="entry name" value="RmlC_Cupin_sf"/>
</dbReference>
<dbReference type="SUPFAM" id="SSF51182">
    <property type="entry name" value="RmlC-like cupins"/>
    <property type="match status" value="1"/>
</dbReference>
<protein>
    <recommendedName>
        <fullName evidence="3">Cysteine dioxygenase</fullName>
    </recommendedName>
</protein>
<gene>
    <name evidence="1" type="ORF">MIND_00445100</name>
</gene>
<comment type="caution">
    <text evidence="1">The sequence shown here is derived from an EMBL/GenBank/DDBJ whole genome shotgun (WGS) entry which is preliminary data.</text>
</comment>
<dbReference type="InterPro" id="IPR014710">
    <property type="entry name" value="RmlC-like_jellyroll"/>
</dbReference>
<dbReference type="CDD" id="cd10548">
    <property type="entry name" value="cupin_CDO"/>
    <property type="match status" value="1"/>
</dbReference>
<dbReference type="RefSeq" id="XP_037221557.1">
    <property type="nucleotide sequence ID" value="XM_037361265.1"/>
</dbReference>
<reference evidence="1" key="1">
    <citation type="submission" date="2020-05" db="EMBL/GenBank/DDBJ databases">
        <title>Mycena genomes resolve the evolution of fungal bioluminescence.</title>
        <authorList>
            <person name="Tsai I.J."/>
        </authorList>
    </citation>
    <scope>NUCLEOTIDE SEQUENCE</scope>
    <source>
        <strain evidence="1">171206Taipei</strain>
    </source>
</reference>
<evidence type="ECO:0008006" key="3">
    <source>
        <dbReference type="Google" id="ProtNLM"/>
    </source>
</evidence>
<dbReference type="Proteomes" id="UP000636479">
    <property type="component" value="Unassembled WGS sequence"/>
</dbReference>
<evidence type="ECO:0000313" key="1">
    <source>
        <dbReference type="EMBL" id="KAF7306538.1"/>
    </source>
</evidence>
<dbReference type="EMBL" id="JACAZF010000004">
    <property type="protein sequence ID" value="KAF7306538.1"/>
    <property type="molecule type" value="Genomic_DNA"/>
</dbReference>
<accession>A0A8H6SV97</accession>
<organism evidence="1 2">
    <name type="scientific">Mycena indigotica</name>
    <dbReference type="NCBI Taxonomy" id="2126181"/>
    <lineage>
        <taxon>Eukaryota</taxon>
        <taxon>Fungi</taxon>
        <taxon>Dikarya</taxon>
        <taxon>Basidiomycota</taxon>
        <taxon>Agaricomycotina</taxon>
        <taxon>Agaricomycetes</taxon>
        <taxon>Agaricomycetidae</taxon>
        <taxon>Agaricales</taxon>
        <taxon>Marasmiineae</taxon>
        <taxon>Mycenaceae</taxon>
        <taxon>Mycena</taxon>
    </lineage>
</organism>
<dbReference type="OrthoDB" id="543511at2759"/>
<dbReference type="Gene3D" id="2.60.120.10">
    <property type="entry name" value="Jelly Rolls"/>
    <property type="match status" value="1"/>
</dbReference>